<organism evidence="1 2">
    <name type="scientific">Nocardioides soli</name>
    <dbReference type="NCBI Taxonomy" id="1036020"/>
    <lineage>
        <taxon>Bacteria</taxon>
        <taxon>Bacillati</taxon>
        <taxon>Actinomycetota</taxon>
        <taxon>Actinomycetes</taxon>
        <taxon>Propionibacteriales</taxon>
        <taxon>Nocardioidaceae</taxon>
        <taxon>Nocardioides</taxon>
    </lineage>
</organism>
<evidence type="ECO:0000313" key="1">
    <source>
        <dbReference type="EMBL" id="MBB3041804.1"/>
    </source>
</evidence>
<keyword evidence="2" id="KW-1185">Reference proteome</keyword>
<name>A0A7W4VUV6_9ACTN</name>
<dbReference type="AlphaFoldDB" id="A0A7W4VUV6"/>
<dbReference type="InterPro" id="IPR011749">
    <property type="entry name" value="CHP02243"/>
</dbReference>
<comment type="caution">
    <text evidence="1">The sequence shown here is derived from an EMBL/GenBank/DDBJ whole genome shotgun (WGS) entry which is preliminary data.</text>
</comment>
<dbReference type="Proteomes" id="UP000589626">
    <property type="component" value="Unassembled WGS sequence"/>
</dbReference>
<reference evidence="1 2" key="1">
    <citation type="submission" date="2020-08" db="EMBL/GenBank/DDBJ databases">
        <title>Sequencing the genomes of 1000 actinobacteria strains.</title>
        <authorList>
            <person name="Klenk H.-P."/>
        </authorList>
    </citation>
    <scope>NUCLEOTIDE SEQUENCE [LARGE SCALE GENOMIC DNA]</scope>
    <source>
        <strain evidence="1 2">DSM 105498</strain>
    </source>
</reference>
<evidence type="ECO:0000313" key="2">
    <source>
        <dbReference type="Proteomes" id="UP000589626"/>
    </source>
</evidence>
<sequence>MPLPTPALDDRTFQDIVDEAKRLIPRYCPEWTNHNVSDPGVALIELFAWMSEMVLYRVNQVPDRLFVHFLNMVGIEPFPPSVARTDLTFWLSAVLEQPVLVPENTPVMTQTSVAETDSVVFTTTQDLLIAPPELVAAKSSSVASEQVTDVWEDLRFGTDGARCFSSDPLTPGDAFYLGFSGTLAGMVVSLRVEAQAEGIGVDPRNPPLLWEVWNGEGWLPARVHEDTTGGLNRPGEVILMVPVEHEPLTVANESAYWLRARLLAPRAGQPTYRNSPRVRGLEVSALGGTVAAEHAEVIGSETLGRSNGAPAQTFQVGRHPVLPRRSDETVRIVDGTRTHVWQEVEDFSASGPDDRHYVWDSGTGVIHFGPRIRYPDGSVRQHGAIPRDGAFVEVSGYRHGGGSRGNVGARTLSLLRNAVPFVNGVINLAPASGGVDAETVAEAKARGPLTLRTGQRAVTARDFERLTLESSIEVARARCRPAGRGNGAVQLLVVPHVRSDPTTHQLDDFAISQQLMGTITDALDEHRLVGTAVEVSTPYYQGVSVVALVHGAPGRPAALVRQRAMDTLARFLNPLVGGSDGTGWPFDADVNLAVVTQLLESVDGVERVDEVLLYEYDLRTGRRLGGGKDVVRLDKQSLFLSAGHQVVVR</sequence>
<gene>
    <name evidence="1" type="ORF">FHU40_001605</name>
</gene>
<dbReference type="NCBIfam" id="TIGR02243">
    <property type="entry name" value="putative baseplate assembly protein"/>
    <property type="match status" value="1"/>
</dbReference>
<dbReference type="EMBL" id="JACHWR010000001">
    <property type="protein sequence ID" value="MBB3041804.1"/>
    <property type="molecule type" value="Genomic_DNA"/>
</dbReference>
<proteinExistence type="predicted"/>
<protein>
    <submittedName>
        <fullName evidence="1">Putative phage baseplate assembly protein</fullName>
    </submittedName>
</protein>
<accession>A0A7W4VUV6</accession>
<dbReference type="RefSeq" id="WP_183591668.1">
    <property type="nucleotide sequence ID" value="NZ_JACHWR010000001.1"/>
</dbReference>